<dbReference type="InterPro" id="IPR022536">
    <property type="entry name" value="EspC"/>
</dbReference>
<reference evidence="1 2" key="1">
    <citation type="submission" date="2021-03" db="EMBL/GenBank/DDBJ databases">
        <title>Sequencing the genomes of 1000 actinobacteria strains.</title>
        <authorList>
            <person name="Klenk H.-P."/>
        </authorList>
    </citation>
    <scope>NUCLEOTIDE SEQUENCE [LARGE SCALE GENOMIC DNA]</scope>
    <source>
        <strain evidence="1 2">DSM 45516</strain>
    </source>
</reference>
<dbReference type="Proteomes" id="UP001519325">
    <property type="component" value="Unassembled WGS sequence"/>
</dbReference>
<accession>A0ABS4QG29</accession>
<keyword evidence="2" id="KW-1185">Reference proteome</keyword>
<gene>
    <name evidence="1" type="ORF">BJ987_003557</name>
</gene>
<dbReference type="RefSeq" id="WP_245366015.1">
    <property type="nucleotide sequence ID" value="NZ_JAGGMR010000001.1"/>
</dbReference>
<evidence type="ECO:0000313" key="1">
    <source>
        <dbReference type="EMBL" id="MBP2190656.1"/>
    </source>
</evidence>
<proteinExistence type="predicted"/>
<protein>
    <recommendedName>
        <fullName evidence="3">ESX-1 secretion-associated protein</fullName>
    </recommendedName>
</protein>
<name>A0ABS4QG29_9NOCA</name>
<evidence type="ECO:0000313" key="2">
    <source>
        <dbReference type="Proteomes" id="UP001519325"/>
    </source>
</evidence>
<dbReference type="EMBL" id="JAGGMR010000001">
    <property type="protein sequence ID" value="MBP2190656.1"/>
    <property type="molecule type" value="Genomic_DNA"/>
</dbReference>
<comment type="caution">
    <text evidence="1">The sequence shown here is derived from an EMBL/GenBank/DDBJ whole genome shotgun (WGS) entry which is preliminary data.</text>
</comment>
<organism evidence="1 2">
    <name type="scientific">Nocardia goodfellowii</name>
    <dbReference type="NCBI Taxonomy" id="882446"/>
    <lineage>
        <taxon>Bacteria</taxon>
        <taxon>Bacillati</taxon>
        <taxon>Actinomycetota</taxon>
        <taxon>Actinomycetes</taxon>
        <taxon>Mycobacteriales</taxon>
        <taxon>Nocardiaceae</taxon>
        <taxon>Nocardia</taxon>
    </lineage>
</organism>
<sequence length="106" mass="10883">MTNFLSADTDAVRVFGVQNAGIASQIFGVANVDSAASVAAMTPVFGLIGADFLMSFAAAQVLQAKDMNELAAKYTDLAAGAHTAAQEYLAQDGSNAVNLAVQNNKI</sequence>
<evidence type="ECO:0008006" key="3">
    <source>
        <dbReference type="Google" id="ProtNLM"/>
    </source>
</evidence>
<dbReference type="Pfam" id="PF10824">
    <property type="entry name" value="T7SS_ESX_EspC"/>
    <property type="match status" value="1"/>
</dbReference>